<evidence type="ECO:0000313" key="3">
    <source>
        <dbReference type="Proteomes" id="UP001180729"/>
    </source>
</evidence>
<feature type="transmembrane region" description="Helical" evidence="1">
    <location>
        <begin position="83"/>
        <end position="104"/>
    </location>
</feature>
<evidence type="ECO:0000313" key="2">
    <source>
        <dbReference type="EMBL" id="MDT0248871.1"/>
    </source>
</evidence>
<dbReference type="AlphaFoldDB" id="A0AAE4K4Q5"/>
<comment type="caution">
    <text evidence="2">The sequence shown here is derived from an EMBL/GenBank/DDBJ whole genome shotgun (WGS) entry which is preliminary data.</text>
</comment>
<accession>A0AAE4K4Q5</accession>
<keyword evidence="1" id="KW-0472">Membrane</keyword>
<organism evidence="2 3">
    <name type="scientific">Actinomyces oris</name>
    <dbReference type="NCBI Taxonomy" id="544580"/>
    <lineage>
        <taxon>Bacteria</taxon>
        <taxon>Bacillati</taxon>
        <taxon>Actinomycetota</taxon>
        <taxon>Actinomycetes</taxon>
        <taxon>Actinomycetales</taxon>
        <taxon>Actinomycetaceae</taxon>
        <taxon>Actinomyces</taxon>
    </lineage>
</organism>
<sequence>MSAPLDADVSQGICGIHQRHPGTTPLDHTAHRKLPWICGRSDHCQIALKHGLSEADILHAYHHPIRAWDMGDGFTMLLGANRAALVLEIGYIQGITAIVIVHAMRAREKFLR</sequence>
<reference evidence="2" key="1">
    <citation type="submission" date="2022-06" db="EMBL/GenBank/DDBJ databases">
        <title>Draft Genome Sequences of Three Actinomyces oris Strains, Isolated from Healthy Human Feces.</title>
        <authorList>
            <person name="Ye Y."/>
            <person name="Liu C."/>
            <person name="Zhao J."/>
            <person name="Xu J."/>
            <person name="Huang H."/>
            <person name="Wang B."/>
            <person name="Wei J."/>
            <person name="Jing X."/>
        </authorList>
    </citation>
    <scope>NUCLEOTIDE SEQUENCE</scope>
    <source>
        <strain evidence="2">CNGBCC1803368</strain>
    </source>
</reference>
<dbReference type="EMBL" id="JAMZMH010000007">
    <property type="protein sequence ID" value="MDT0248871.1"/>
    <property type="molecule type" value="Genomic_DNA"/>
</dbReference>
<protein>
    <submittedName>
        <fullName evidence="2">Uncharacterized protein</fullName>
    </submittedName>
</protein>
<keyword evidence="1" id="KW-1133">Transmembrane helix</keyword>
<keyword evidence="1" id="KW-0812">Transmembrane</keyword>
<dbReference type="RefSeq" id="WP_236750179.1">
    <property type="nucleotide sequence ID" value="NZ_CP014232.1"/>
</dbReference>
<dbReference type="Proteomes" id="UP001180729">
    <property type="component" value="Unassembled WGS sequence"/>
</dbReference>
<proteinExistence type="predicted"/>
<gene>
    <name evidence="2" type="ORF">RMW62_07220</name>
</gene>
<name>A0AAE4K4Q5_9ACTO</name>
<evidence type="ECO:0000256" key="1">
    <source>
        <dbReference type="SAM" id="Phobius"/>
    </source>
</evidence>